<accession>A0A1D2VS57</accession>
<evidence type="ECO:0000256" key="4">
    <source>
        <dbReference type="ARBA" id="ARBA00022703"/>
    </source>
</evidence>
<evidence type="ECO:0000259" key="7">
    <source>
        <dbReference type="Pfam" id="PF12812"/>
    </source>
</evidence>
<dbReference type="PANTHER" id="PTHR46366">
    <property type="entry name" value="PRO-APOPTOTIC SERINE PROTEASE NMA111"/>
    <property type="match status" value="1"/>
</dbReference>
<name>A0A1D2VS57_9ASCO</name>
<dbReference type="InParanoid" id="A0A1D2VS57"/>
<keyword evidence="9" id="KW-1185">Reference proteome</keyword>
<keyword evidence="8" id="KW-0645">Protease</keyword>
<dbReference type="STRING" id="1344418.A0A1D2VS57"/>
<gene>
    <name evidence="8" type="ORF">ASCRUDRAFT_79255</name>
</gene>
<dbReference type="Pfam" id="PF13365">
    <property type="entry name" value="Trypsin_2"/>
    <property type="match status" value="1"/>
</dbReference>
<evidence type="ECO:0000256" key="5">
    <source>
        <dbReference type="ARBA" id="ARBA00022737"/>
    </source>
</evidence>
<dbReference type="Gene3D" id="2.40.10.120">
    <property type="match status" value="1"/>
</dbReference>
<keyword evidence="4" id="KW-0053">Apoptosis</keyword>
<dbReference type="SUPFAM" id="SSF50156">
    <property type="entry name" value="PDZ domain-like"/>
    <property type="match status" value="3"/>
</dbReference>
<dbReference type="Proteomes" id="UP000095038">
    <property type="component" value="Unassembled WGS sequence"/>
</dbReference>
<feature type="domain" description="PDZ-like" evidence="7">
    <location>
        <begin position="350"/>
        <end position="426"/>
    </location>
</feature>
<evidence type="ECO:0000256" key="1">
    <source>
        <dbReference type="ARBA" id="ARBA00010541"/>
    </source>
</evidence>
<keyword evidence="5" id="KW-0677">Repeat</keyword>
<evidence type="ECO:0000256" key="6">
    <source>
        <dbReference type="ARBA" id="ARBA00022825"/>
    </source>
</evidence>
<organism evidence="8 9">
    <name type="scientific">Ascoidea rubescens DSM 1968</name>
    <dbReference type="NCBI Taxonomy" id="1344418"/>
    <lineage>
        <taxon>Eukaryota</taxon>
        <taxon>Fungi</taxon>
        <taxon>Dikarya</taxon>
        <taxon>Ascomycota</taxon>
        <taxon>Saccharomycotina</taxon>
        <taxon>Saccharomycetes</taxon>
        <taxon>Ascoideaceae</taxon>
        <taxon>Ascoidea</taxon>
    </lineage>
</organism>
<dbReference type="GeneID" id="30967993"/>
<evidence type="ECO:0000313" key="8">
    <source>
        <dbReference type="EMBL" id="ODV64407.1"/>
    </source>
</evidence>
<keyword evidence="6" id="KW-0720">Serine protease</keyword>
<dbReference type="RefSeq" id="XP_020050714.1">
    <property type="nucleotide sequence ID" value="XM_020194357.1"/>
</dbReference>
<proteinExistence type="inferred from homology"/>
<dbReference type="GO" id="GO:0004252">
    <property type="term" value="F:serine-type endopeptidase activity"/>
    <property type="evidence" value="ECO:0007669"/>
    <property type="project" value="InterPro"/>
</dbReference>
<keyword evidence="6" id="KW-0378">Hydrolase</keyword>
<dbReference type="EMBL" id="KV454475">
    <property type="protein sequence ID" value="ODV64407.1"/>
    <property type="molecule type" value="Genomic_DNA"/>
</dbReference>
<dbReference type="Pfam" id="PF12812">
    <property type="entry name" value="PDZ_1"/>
    <property type="match status" value="2"/>
</dbReference>
<protein>
    <recommendedName>
        <fullName evidence="2">Pro-apoptotic serine protease NMA111</fullName>
    </recommendedName>
    <alternativeName>
        <fullName evidence="3">Pro-apoptotic serine protease nma111</fullName>
    </alternativeName>
</protein>
<dbReference type="Gene3D" id="2.30.42.10">
    <property type="match status" value="2"/>
</dbReference>
<dbReference type="GO" id="GO:0006915">
    <property type="term" value="P:apoptotic process"/>
    <property type="evidence" value="ECO:0007669"/>
    <property type="project" value="UniProtKB-KW"/>
</dbReference>
<reference evidence="9" key="1">
    <citation type="submission" date="2016-05" db="EMBL/GenBank/DDBJ databases">
        <title>Comparative genomics of biotechnologically important yeasts.</title>
        <authorList>
            <consortium name="DOE Joint Genome Institute"/>
            <person name="Riley R."/>
            <person name="Haridas S."/>
            <person name="Wolfe K.H."/>
            <person name="Lopes M.R."/>
            <person name="Hittinger C.T."/>
            <person name="Goker M."/>
            <person name="Salamov A."/>
            <person name="Wisecaver J."/>
            <person name="Long T.M."/>
            <person name="Aerts A.L."/>
            <person name="Barry K."/>
            <person name="Choi C."/>
            <person name="Clum A."/>
            <person name="Coughlan A.Y."/>
            <person name="Deshpande S."/>
            <person name="Douglass A.P."/>
            <person name="Hanson S.J."/>
            <person name="Klenk H.-P."/>
            <person name="Labutti K."/>
            <person name="Lapidus A."/>
            <person name="Lindquist E."/>
            <person name="Lipzen A."/>
            <person name="Meier-Kolthoff J.P."/>
            <person name="Ohm R.A."/>
            <person name="Otillar R.P."/>
            <person name="Pangilinan J."/>
            <person name="Peng Y."/>
            <person name="Rokas A."/>
            <person name="Rosa C.A."/>
            <person name="Scheuner C."/>
            <person name="Sibirny A.A."/>
            <person name="Slot J.C."/>
            <person name="Stielow J.B."/>
            <person name="Sun H."/>
            <person name="Kurtzman C.P."/>
            <person name="Blackwell M."/>
            <person name="Grigoriev I.V."/>
            <person name="Jeffries T.W."/>
        </authorList>
    </citation>
    <scope>NUCLEOTIDE SEQUENCE [LARGE SCALE GENOMIC DNA]</scope>
    <source>
        <strain evidence="9">DSM 1968</strain>
    </source>
</reference>
<dbReference type="PANTHER" id="PTHR46366:SF8">
    <property type="entry name" value="PRO-APOPTOTIC SERINE PROTEASE NMA111"/>
    <property type="match status" value="1"/>
</dbReference>
<dbReference type="PRINTS" id="PR00834">
    <property type="entry name" value="PROTEASES2C"/>
</dbReference>
<dbReference type="InterPro" id="IPR025926">
    <property type="entry name" value="PDZ-like_dom"/>
</dbReference>
<feature type="domain" description="PDZ-like" evidence="7">
    <location>
        <begin position="836"/>
        <end position="911"/>
    </location>
</feature>
<dbReference type="GO" id="GO:0006508">
    <property type="term" value="P:proteolysis"/>
    <property type="evidence" value="ECO:0007669"/>
    <property type="project" value="UniProtKB-KW"/>
</dbReference>
<dbReference type="InterPro" id="IPR001940">
    <property type="entry name" value="Peptidase_S1C"/>
</dbReference>
<dbReference type="CDD" id="cd06786">
    <property type="entry name" value="cpPDZ1_ScNma111-like"/>
    <property type="match status" value="1"/>
</dbReference>
<dbReference type="SUPFAM" id="SSF50494">
    <property type="entry name" value="Trypsin-like serine proteases"/>
    <property type="match status" value="2"/>
</dbReference>
<comment type="similarity">
    <text evidence="1">Belongs to the peptidase S1C family.</text>
</comment>
<evidence type="ECO:0000256" key="2">
    <source>
        <dbReference type="ARBA" id="ARBA00020338"/>
    </source>
</evidence>
<dbReference type="InterPro" id="IPR009003">
    <property type="entry name" value="Peptidase_S1_PA"/>
</dbReference>
<dbReference type="CDD" id="cd06719">
    <property type="entry name" value="PDZ2-4_Nma111p-like"/>
    <property type="match status" value="1"/>
</dbReference>
<sequence>MKTSMEIENLSKDIYSSLALGGSDQSNRWQKTVETVIKSIVSIHFCQIVSFDSDFRSSSQATGFIIDKENGIILTNRHVVSPGPFTGYIILDNYEEVPVIPIYRDPIHDFGFLKFNPNDVKHMKLPPDLKLRPDLVKVGVEIRVIGNDNGEKLSILSGFISRTNRNAPYYGCCNYNDFNIEYIQAAANAKGGSSGSPVIDINGNVLAMEAGGSFFGATDFFLPIDRVFRALHCIQKNKPILRGTIQVTWNLKPFDECKRLGLTSEIESKMRSLFPETIGLLVAEIVLPKGPADNLIREGDVLIAIHNKEISCFKTIDEILDSSVGQSIKFTVQRDGKILDLACKVQDLHSITPDRYIKFCDSIFHNLSYQLARTHNLAVSGVFVSQANGPFEDADLGFGYIIKSIDNKTVNNLDEFINVLKHISDKSMISITCMKIENIHNIETRTVYIDKQWYEDFRLAIRNDETGLWDFNDLGFIAPSKPLKPLNAKFIEIHSEKEALRTLPNSFVTVTAHHPLNIDGAESTNDLGSGLVIDAKKGLVLVSRYYIENDLGYFRLTFADSVIIPAKVVFFHPLYGFVILKYDPSLILAPVQEIKFIENPLKKGDELTFVYQDNTGKFSSSKTKVGSKGLLKIELEYSYPCYRATNCEIVSISTKLSSSILGGILVDDDANVRGLCLKFTGVDAVDNSENYLYSVLRCIDICHVSEIVKSFKISDLIPSVRIIDAEFSELPISTARVLGVKEEWIEKLENSALDEENHRLKFINVSSVACSKFEEKSLDKNSLKVSDVILTVNGNFVNKVTDITSLMFKNDELELRVVRNQKEILLKIGTFEVEKTEETIHWCGANFQNPFYALRQSLKELPSDVYVMTVGRGSPAKDYGLGSSHFITHVNEIETPTLDKFLSAIKQVADNSYVKVRAVSLSNQKKAITLKTNYHYFPTNGFKKNADGEWEYFS</sequence>
<evidence type="ECO:0000313" key="9">
    <source>
        <dbReference type="Proteomes" id="UP000095038"/>
    </source>
</evidence>
<evidence type="ECO:0000256" key="3">
    <source>
        <dbReference type="ARBA" id="ARBA00021524"/>
    </source>
</evidence>
<dbReference type="OrthoDB" id="4217619at2759"/>
<dbReference type="InterPro" id="IPR036034">
    <property type="entry name" value="PDZ_sf"/>
</dbReference>
<dbReference type="AlphaFoldDB" id="A0A1D2VS57"/>